<proteinExistence type="inferred from homology"/>
<dbReference type="PANTHER" id="PTHR43311:SF2">
    <property type="entry name" value="GLUTAMATE--TRNA LIGASE, MITOCHONDRIAL-RELATED"/>
    <property type="match status" value="1"/>
</dbReference>
<protein>
    <recommendedName>
        <fullName evidence="6">Glutamyl/glutaminyl-tRNA synthetase class Ib catalytic domain-containing protein</fullName>
    </recommendedName>
</protein>
<evidence type="ECO:0000256" key="1">
    <source>
        <dbReference type="ARBA" id="ARBA00022598"/>
    </source>
</evidence>
<dbReference type="GO" id="GO:0004812">
    <property type="term" value="F:aminoacyl-tRNA ligase activity"/>
    <property type="evidence" value="ECO:0007669"/>
    <property type="project" value="UniProtKB-KW"/>
</dbReference>
<comment type="similarity">
    <text evidence="5">Belongs to the class-I aminoacyl-tRNA synthetase family.</text>
</comment>
<dbReference type="Gene3D" id="3.40.50.620">
    <property type="entry name" value="HUPs"/>
    <property type="match status" value="1"/>
</dbReference>
<keyword evidence="2 5" id="KW-0547">Nucleotide-binding</keyword>
<comment type="caution">
    <text evidence="7">The sequence shown here is derived from an EMBL/GenBank/DDBJ whole genome shotgun (WGS) entry which is preliminary data.</text>
</comment>
<evidence type="ECO:0000256" key="3">
    <source>
        <dbReference type="ARBA" id="ARBA00022840"/>
    </source>
</evidence>
<dbReference type="PRINTS" id="PR00987">
    <property type="entry name" value="TRNASYNTHGLU"/>
</dbReference>
<evidence type="ECO:0000256" key="5">
    <source>
        <dbReference type="RuleBase" id="RU363037"/>
    </source>
</evidence>
<dbReference type="Pfam" id="PF00749">
    <property type="entry name" value="tRNA-synt_1c"/>
    <property type="match status" value="1"/>
</dbReference>
<dbReference type="InterPro" id="IPR000924">
    <property type="entry name" value="Glu/Gln-tRNA-synth"/>
</dbReference>
<accession>A0ABD6EGE6</accession>
<feature type="domain" description="Glutamyl/glutaminyl-tRNA synthetase class Ib catalytic" evidence="6">
    <location>
        <begin position="22"/>
        <end position="111"/>
    </location>
</feature>
<evidence type="ECO:0000256" key="4">
    <source>
        <dbReference type="ARBA" id="ARBA00023146"/>
    </source>
</evidence>
<dbReference type="EMBL" id="JBGFUD010003748">
    <property type="protein sequence ID" value="MFH4979008.1"/>
    <property type="molecule type" value="Genomic_DNA"/>
</dbReference>
<dbReference type="InterPro" id="IPR020058">
    <property type="entry name" value="Glu/Gln-tRNA-synth_Ib_cat-dom"/>
</dbReference>
<dbReference type="PROSITE" id="PS00178">
    <property type="entry name" value="AA_TRNA_LIGASE_I"/>
    <property type="match status" value="1"/>
</dbReference>
<dbReference type="GO" id="GO:0005524">
    <property type="term" value="F:ATP binding"/>
    <property type="evidence" value="ECO:0007669"/>
    <property type="project" value="UniProtKB-KW"/>
</dbReference>
<keyword evidence="8" id="KW-1185">Reference proteome</keyword>
<evidence type="ECO:0000313" key="7">
    <source>
        <dbReference type="EMBL" id="MFH4979008.1"/>
    </source>
</evidence>
<name>A0ABD6EGE6_9BILA</name>
<gene>
    <name evidence="7" type="ORF">AB6A40_005717</name>
</gene>
<evidence type="ECO:0000256" key="2">
    <source>
        <dbReference type="ARBA" id="ARBA00022741"/>
    </source>
</evidence>
<dbReference type="InterPro" id="IPR049940">
    <property type="entry name" value="GluQ/Sye"/>
</dbReference>
<keyword evidence="1 5" id="KW-0436">Ligase</keyword>
<feature type="non-terminal residue" evidence="7">
    <location>
        <position position="112"/>
    </location>
</feature>
<dbReference type="Proteomes" id="UP001608902">
    <property type="component" value="Unassembled WGS sequence"/>
</dbReference>
<reference evidence="7 8" key="1">
    <citation type="submission" date="2024-08" db="EMBL/GenBank/DDBJ databases">
        <title>Gnathostoma spinigerum genome.</title>
        <authorList>
            <person name="Gonzalez-Bertolin B."/>
            <person name="Monzon S."/>
            <person name="Zaballos A."/>
            <person name="Jimenez P."/>
            <person name="Dekumyoy P."/>
            <person name="Varona S."/>
            <person name="Cuesta I."/>
            <person name="Sumanam S."/>
            <person name="Adisakwattana P."/>
            <person name="Gasser R.B."/>
            <person name="Hernandez-Gonzalez A."/>
            <person name="Young N.D."/>
            <person name="Perteguer M.J."/>
        </authorList>
    </citation>
    <scope>NUCLEOTIDE SEQUENCE [LARGE SCALE GENOMIC DNA]</scope>
    <source>
        <strain evidence="7">AL3</strain>
        <tissue evidence="7">Liver</tissue>
    </source>
</reference>
<dbReference type="GO" id="GO:0006412">
    <property type="term" value="P:translation"/>
    <property type="evidence" value="ECO:0007669"/>
    <property type="project" value="UniProtKB-KW"/>
</dbReference>
<dbReference type="PANTHER" id="PTHR43311">
    <property type="entry name" value="GLUTAMATE--TRNA LIGASE"/>
    <property type="match status" value="1"/>
</dbReference>
<keyword evidence="3 5" id="KW-0067">ATP-binding</keyword>
<sequence length="112" mass="12592">MKVSIYRIIVCRSCFSSSTSNEVRVRFAPSPTGSLHLGGLRTALFNFLFARSQKGKFILRIEDTDQDRVLPGSALELQTTLDEYGLKCDEGPSKGGPFAPYFQSQRIHLYKE</sequence>
<keyword evidence="4 5" id="KW-0030">Aminoacyl-tRNA synthetase</keyword>
<dbReference type="InterPro" id="IPR001412">
    <property type="entry name" value="aa-tRNA-synth_I_CS"/>
</dbReference>
<keyword evidence="5" id="KW-0648">Protein biosynthesis</keyword>
<organism evidence="7 8">
    <name type="scientific">Gnathostoma spinigerum</name>
    <dbReference type="NCBI Taxonomy" id="75299"/>
    <lineage>
        <taxon>Eukaryota</taxon>
        <taxon>Metazoa</taxon>
        <taxon>Ecdysozoa</taxon>
        <taxon>Nematoda</taxon>
        <taxon>Chromadorea</taxon>
        <taxon>Rhabditida</taxon>
        <taxon>Spirurina</taxon>
        <taxon>Gnathostomatomorpha</taxon>
        <taxon>Gnathostomatoidea</taxon>
        <taxon>Gnathostomatidae</taxon>
        <taxon>Gnathostoma</taxon>
    </lineage>
</organism>
<dbReference type="InterPro" id="IPR014729">
    <property type="entry name" value="Rossmann-like_a/b/a_fold"/>
</dbReference>
<dbReference type="AlphaFoldDB" id="A0ABD6EGE6"/>
<evidence type="ECO:0000259" key="6">
    <source>
        <dbReference type="Pfam" id="PF00749"/>
    </source>
</evidence>
<dbReference type="SUPFAM" id="SSF52374">
    <property type="entry name" value="Nucleotidylyl transferase"/>
    <property type="match status" value="1"/>
</dbReference>
<evidence type="ECO:0000313" key="8">
    <source>
        <dbReference type="Proteomes" id="UP001608902"/>
    </source>
</evidence>